<accession>A0A1Q3EFM3</accession>
<reference evidence="1 2" key="1">
    <citation type="submission" date="2016-08" db="EMBL/GenBank/DDBJ databases">
        <authorList>
            <consortium name="Lentinula edodes genome sequencing consortium"/>
            <person name="Sakamoto Y."/>
            <person name="Nakade K."/>
            <person name="Sato S."/>
            <person name="Yoshida Y."/>
            <person name="Miyazaki K."/>
            <person name="Natsume S."/>
            <person name="Konno N."/>
        </authorList>
    </citation>
    <scope>NUCLEOTIDE SEQUENCE [LARGE SCALE GENOMIC DNA]</scope>
    <source>
        <strain evidence="1 2">NBRC 111202</strain>
    </source>
</reference>
<proteinExistence type="predicted"/>
<evidence type="ECO:0000313" key="1">
    <source>
        <dbReference type="EMBL" id="GAW05976.1"/>
    </source>
</evidence>
<organism evidence="1 2">
    <name type="scientific">Lentinula edodes</name>
    <name type="common">Shiitake mushroom</name>
    <name type="synonym">Lentinus edodes</name>
    <dbReference type="NCBI Taxonomy" id="5353"/>
    <lineage>
        <taxon>Eukaryota</taxon>
        <taxon>Fungi</taxon>
        <taxon>Dikarya</taxon>
        <taxon>Basidiomycota</taxon>
        <taxon>Agaricomycotina</taxon>
        <taxon>Agaricomycetes</taxon>
        <taxon>Agaricomycetidae</taxon>
        <taxon>Agaricales</taxon>
        <taxon>Marasmiineae</taxon>
        <taxon>Omphalotaceae</taxon>
        <taxon>Lentinula</taxon>
    </lineage>
</organism>
<protein>
    <submittedName>
        <fullName evidence="1">Uncharacterized protein</fullName>
    </submittedName>
</protein>
<reference evidence="1 2" key="2">
    <citation type="submission" date="2017-02" db="EMBL/GenBank/DDBJ databases">
        <title>A genome survey and senescence transcriptome analysis in Lentinula edodes.</title>
        <authorList>
            <person name="Sakamoto Y."/>
            <person name="Nakade K."/>
            <person name="Sato S."/>
            <person name="Yoshida Y."/>
            <person name="Miyazaki K."/>
            <person name="Natsume S."/>
            <person name="Konno N."/>
        </authorList>
    </citation>
    <scope>NUCLEOTIDE SEQUENCE [LARGE SCALE GENOMIC DNA]</scope>
    <source>
        <strain evidence="1 2">NBRC 111202</strain>
    </source>
</reference>
<keyword evidence="2" id="KW-1185">Reference proteome</keyword>
<comment type="caution">
    <text evidence="1">The sequence shown here is derived from an EMBL/GenBank/DDBJ whole genome shotgun (WGS) entry which is preliminary data.</text>
</comment>
<dbReference type="Proteomes" id="UP000188533">
    <property type="component" value="Unassembled WGS sequence"/>
</dbReference>
<dbReference type="AlphaFoldDB" id="A0A1Q3EFM3"/>
<evidence type="ECO:0000313" key="2">
    <source>
        <dbReference type="Proteomes" id="UP000188533"/>
    </source>
</evidence>
<gene>
    <name evidence="1" type="ORF">LENED_007867</name>
</gene>
<name>A0A1Q3EFM3_LENED</name>
<dbReference type="EMBL" id="BDGU01000288">
    <property type="protein sequence ID" value="GAW05976.1"/>
    <property type="molecule type" value="Genomic_DNA"/>
</dbReference>
<sequence>MTIFWSCRVRQRALRLIMMQIGSREASQLLLCVVKWPKEEITIFLSEMMPCIPLLWYSETSSVVEADTKARLELIAWWRTTSSNEIIERLSEIAAILSMPELRSNCEKDMFDLSFDLLVFCKYTYCNWF</sequence>